<feature type="region of interest" description="Disordered" evidence="2">
    <location>
        <begin position="1"/>
        <end position="22"/>
    </location>
</feature>
<name>A0A383WG80_TETOB</name>
<feature type="coiled-coil region" evidence="1">
    <location>
        <begin position="40"/>
        <end position="116"/>
    </location>
</feature>
<evidence type="ECO:0000256" key="2">
    <source>
        <dbReference type="SAM" id="MobiDB-lite"/>
    </source>
</evidence>
<dbReference type="InterPro" id="IPR000770">
    <property type="entry name" value="SAND_dom"/>
</dbReference>
<keyword evidence="5" id="KW-1185">Reference proteome</keyword>
<dbReference type="Pfam" id="PF01342">
    <property type="entry name" value="SAND"/>
    <property type="match status" value="1"/>
</dbReference>
<gene>
    <name evidence="4" type="ORF">BQ4739_LOCUS16908</name>
</gene>
<feature type="compositionally biased region" description="Low complexity" evidence="2">
    <location>
        <begin position="386"/>
        <end position="398"/>
    </location>
</feature>
<evidence type="ECO:0000259" key="3">
    <source>
        <dbReference type="PROSITE" id="PS50864"/>
    </source>
</evidence>
<sequence>MQFQQALEVSTQTDSPRESCASKGVGCSAMHAEHMEDTGANMSIVQLQAAERAQQRLERENADLKQQLKSIESRYDNSRQLLEAQSAELAEKSRVIEALQSKLARLSNLAAAFTDEVHGAVGAIAGSPMPPYQSLAARQAQQQQTAAAASQQKPAVPTPDQQLNLPAAMAVLTRLHQQQQQQHQQNATMVAAAAAAAEAAAAAGVVAATGMRLPSAGSKRDRLCSATGSAGGATKHAASGGSSSSHQQLSADEELDEDMEDDEEVDYEEEATAGCFSAKRSRSPNSCERPAAIAAAAGAVAAAEMDADEDDDKSQDDLDAAQCLQQLAMSAGNAEAQGANHSGMPSLFDSLANSERFAVGANKGASSGLARWGSSGQAATALPGAAAGAGYAGSSSSNGSGGNGGNSSTFNQVVQAHLLNYLGAFNAEGFEGFHNSRGEQPAAQPVQQKRLSLPFGSAAQQPAAQPQQQRQQHFGAAGSGLTMQRSGSLGGSWGAATKAAPAPAAPSGAMAAPARARKQSWFQTEIAEKIPLSVQQACAHDWAAQQCMQVVCADLCGTFYVNSAGEYLIKLAHSGEVVTPNKFEELAGKKTARNWQQSIRLVGYTMNGEPNSALLKLGHFTRIVGLVQDR</sequence>
<feature type="compositionally biased region" description="Acidic residues" evidence="2">
    <location>
        <begin position="251"/>
        <end position="271"/>
    </location>
</feature>
<dbReference type="GO" id="GO:0003677">
    <property type="term" value="F:DNA binding"/>
    <property type="evidence" value="ECO:0007669"/>
    <property type="project" value="InterPro"/>
</dbReference>
<dbReference type="AlphaFoldDB" id="A0A383WG80"/>
<evidence type="ECO:0000256" key="1">
    <source>
        <dbReference type="SAM" id="Coils"/>
    </source>
</evidence>
<proteinExistence type="predicted"/>
<evidence type="ECO:0000313" key="4">
    <source>
        <dbReference type="EMBL" id="SZX76525.1"/>
    </source>
</evidence>
<feature type="compositionally biased region" description="Low complexity" evidence="2">
    <location>
        <begin position="458"/>
        <end position="472"/>
    </location>
</feature>
<feature type="region of interest" description="Disordered" evidence="2">
    <location>
        <begin position="214"/>
        <end position="285"/>
    </location>
</feature>
<feature type="compositionally biased region" description="Low complexity" evidence="2">
    <location>
        <begin position="225"/>
        <end position="246"/>
    </location>
</feature>
<feature type="region of interest" description="Disordered" evidence="2">
    <location>
        <begin position="386"/>
        <end position="406"/>
    </location>
</feature>
<dbReference type="InterPro" id="IPR010919">
    <property type="entry name" value="SAND-like_dom_sf"/>
</dbReference>
<evidence type="ECO:0000313" key="5">
    <source>
        <dbReference type="Proteomes" id="UP000256970"/>
    </source>
</evidence>
<feature type="compositionally biased region" description="Low complexity" evidence="2">
    <location>
        <begin position="495"/>
        <end position="511"/>
    </location>
</feature>
<protein>
    <recommendedName>
        <fullName evidence="3">SAND domain-containing protein</fullName>
    </recommendedName>
</protein>
<feature type="region of interest" description="Disordered" evidence="2">
    <location>
        <begin position="456"/>
        <end position="511"/>
    </location>
</feature>
<dbReference type="Proteomes" id="UP000256970">
    <property type="component" value="Unassembled WGS sequence"/>
</dbReference>
<feature type="domain" description="SAND" evidence="3">
    <location>
        <begin position="569"/>
        <end position="616"/>
    </location>
</feature>
<dbReference type="EMBL" id="FNXT01001260">
    <property type="protein sequence ID" value="SZX76525.1"/>
    <property type="molecule type" value="Genomic_DNA"/>
</dbReference>
<organism evidence="4 5">
    <name type="scientific">Tetradesmus obliquus</name>
    <name type="common">Green alga</name>
    <name type="synonym">Acutodesmus obliquus</name>
    <dbReference type="NCBI Taxonomy" id="3088"/>
    <lineage>
        <taxon>Eukaryota</taxon>
        <taxon>Viridiplantae</taxon>
        <taxon>Chlorophyta</taxon>
        <taxon>core chlorophytes</taxon>
        <taxon>Chlorophyceae</taxon>
        <taxon>CS clade</taxon>
        <taxon>Sphaeropleales</taxon>
        <taxon>Scenedesmaceae</taxon>
        <taxon>Tetradesmus</taxon>
    </lineage>
</organism>
<dbReference type="PROSITE" id="PS50864">
    <property type="entry name" value="SAND"/>
    <property type="match status" value="1"/>
</dbReference>
<feature type="compositionally biased region" description="Polar residues" evidence="2">
    <location>
        <begin position="1"/>
        <end position="14"/>
    </location>
</feature>
<dbReference type="Gene3D" id="3.10.390.10">
    <property type="entry name" value="SAND domain-like"/>
    <property type="match status" value="1"/>
</dbReference>
<reference evidence="4 5" key="1">
    <citation type="submission" date="2016-10" db="EMBL/GenBank/DDBJ databases">
        <authorList>
            <person name="Cai Z."/>
        </authorList>
    </citation>
    <scope>NUCLEOTIDE SEQUENCE [LARGE SCALE GENOMIC DNA]</scope>
</reference>
<dbReference type="SUPFAM" id="SSF63763">
    <property type="entry name" value="SAND domain-like"/>
    <property type="match status" value="1"/>
</dbReference>
<accession>A0A383WG80</accession>
<keyword evidence="1" id="KW-0175">Coiled coil</keyword>